<dbReference type="Gene3D" id="3.80.10.10">
    <property type="entry name" value="Ribonuclease Inhibitor"/>
    <property type="match status" value="1"/>
</dbReference>
<protein>
    <submittedName>
        <fullName evidence="2">Uncharacterized protein</fullName>
    </submittedName>
</protein>
<feature type="non-terminal residue" evidence="2">
    <location>
        <position position="128"/>
    </location>
</feature>
<proteinExistence type="predicted"/>
<evidence type="ECO:0000313" key="2">
    <source>
        <dbReference type="EMBL" id="GFR41188.1"/>
    </source>
</evidence>
<dbReference type="EMBL" id="BMAR01000001">
    <property type="protein sequence ID" value="GFR41188.1"/>
    <property type="molecule type" value="Genomic_DNA"/>
</dbReference>
<dbReference type="SUPFAM" id="SSF52047">
    <property type="entry name" value="RNI-like"/>
    <property type="match status" value="1"/>
</dbReference>
<name>A0AAD3DGM3_9CHLO</name>
<dbReference type="GO" id="GO:0005930">
    <property type="term" value="C:axoneme"/>
    <property type="evidence" value="ECO:0007669"/>
    <property type="project" value="UniProtKB-SubCell"/>
</dbReference>
<accession>A0AAD3DGM3</accession>
<dbReference type="AlphaFoldDB" id="A0AAD3DGM3"/>
<reference evidence="2 3" key="1">
    <citation type="journal article" date="2021" name="Sci. Rep.">
        <title>Genome sequencing of the multicellular alga Astrephomene provides insights into convergent evolution of germ-soma differentiation.</title>
        <authorList>
            <person name="Yamashita S."/>
            <person name="Yamamoto K."/>
            <person name="Matsuzaki R."/>
            <person name="Suzuki S."/>
            <person name="Yamaguchi H."/>
            <person name="Hirooka S."/>
            <person name="Minakuchi Y."/>
            <person name="Miyagishima S."/>
            <person name="Kawachi M."/>
            <person name="Toyoda A."/>
            <person name="Nozaki H."/>
        </authorList>
    </citation>
    <scope>NUCLEOTIDE SEQUENCE [LARGE SCALE GENOMIC DNA]</scope>
    <source>
        <strain evidence="2 3">NIES-4017</strain>
    </source>
</reference>
<comment type="caution">
    <text evidence="2">The sequence shown here is derived from an EMBL/GenBank/DDBJ whole genome shotgun (WGS) entry which is preliminary data.</text>
</comment>
<keyword evidence="3" id="KW-1185">Reference proteome</keyword>
<dbReference type="Proteomes" id="UP001054857">
    <property type="component" value="Unassembled WGS sequence"/>
</dbReference>
<sequence>MFAVAGLLPSLQKLDLEYFNNSMCHTAVQQRLLYDALATLPHLEHLIVPYTSGLQHVGALAGSLKDLEVKIDYNEGGLSQADVAGILQLRRLTYLHVSGLFHPMDRDATGGMTPLLERVCCLAGTLQQ</sequence>
<evidence type="ECO:0000256" key="1">
    <source>
        <dbReference type="ARBA" id="ARBA00004430"/>
    </source>
</evidence>
<evidence type="ECO:0000313" key="3">
    <source>
        <dbReference type="Proteomes" id="UP001054857"/>
    </source>
</evidence>
<organism evidence="2 3">
    <name type="scientific">Astrephomene gubernaculifera</name>
    <dbReference type="NCBI Taxonomy" id="47775"/>
    <lineage>
        <taxon>Eukaryota</taxon>
        <taxon>Viridiplantae</taxon>
        <taxon>Chlorophyta</taxon>
        <taxon>core chlorophytes</taxon>
        <taxon>Chlorophyceae</taxon>
        <taxon>CS clade</taxon>
        <taxon>Chlamydomonadales</taxon>
        <taxon>Astrephomenaceae</taxon>
        <taxon>Astrephomene</taxon>
    </lineage>
</organism>
<dbReference type="InterPro" id="IPR032675">
    <property type="entry name" value="LRR_dom_sf"/>
</dbReference>
<comment type="subcellular location">
    <subcellularLocation>
        <location evidence="1">Cytoplasm</location>
        <location evidence="1">Cytoskeleton</location>
        <location evidence="1">Cilium axoneme</location>
    </subcellularLocation>
</comment>
<gene>
    <name evidence="2" type="ORF">Agub_g1858</name>
</gene>